<gene>
    <name evidence="1" type="ORF">CY34DRAFT_62090</name>
</gene>
<sequence>WVGENSFDSMLPKAVAKCRNDMLKASASQTGLNNHLHECPKAEHILPYSNMLFQEAVTKWLIATDQLIQALNHPNFHKLVDVALRATNGV</sequence>
<dbReference type="AlphaFoldDB" id="A0A0D0AHQ6"/>
<feature type="non-terminal residue" evidence="1">
    <location>
        <position position="1"/>
    </location>
</feature>
<dbReference type="EMBL" id="KN835437">
    <property type="protein sequence ID" value="KIK37669.1"/>
    <property type="molecule type" value="Genomic_DNA"/>
</dbReference>
<evidence type="ECO:0000313" key="1">
    <source>
        <dbReference type="EMBL" id="KIK37669.1"/>
    </source>
</evidence>
<feature type="non-terminal residue" evidence="1">
    <location>
        <position position="90"/>
    </location>
</feature>
<reference evidence="2" key="2">
    <citation type="submission" date="2015-01" db="EMBL/GenBank/DDBJ databases">
        <title>Evolutionary Origins and Diversification of the Mycorrhizal Mutualists.</title>
        <authorList>
            <consortium name="DOE Joint Genome Institute"/>
            <consortium name="Mycorrhizal Genomics Consortium"/>
            <person name="Kohler A."/>
            <person name="Kuo A."/>
            <person name="Nagy L.G."/>
            <person name="Floudas D."/>
            <person name="Copeland A."/>
            <person name="Barry K.W."/>
            <person name="Cichocki N."/>
            <person name="Veneault-Fourrey C."/>
            <person name="LaButti K."/>
            <person name="Lindquist E.A."/>
            <person name="Lipzen A."/>
            <person name="Lundell T."/>
            <person name="Morin E."/>
            <person name="Murat C."/>
            <person name="Riley R."/>
            <person name="Ohm R."/>
            <person name="Sun H."/>
            <person name="Tunlid A."/>
            <person name="Henrissat B."/>
            <person name="Grigoriev I.V."/>
            <person name="Hibbett D.S."/>
            <person name="Martin F."/>
        </authorList>
    </citation>
    <scope>NUCLEOTIDE SEQUENCE [LARGE SCALE GENOMIC DNA]</scope>
    <source>
        <strain evidence="2">UH-Slu-Lm8-n1</strain>
    </source>
</reference>
<name>A0A0D0AHQ6_9AGAM</name>
<dbReference type="InParanoid" id="A0A0D0AHQ6"/>
<reference evidence="1 2" key="1">
    <citation type="submission" date="2014-04" db="EMBL/GenBank/DDBJ databases">
        <authorList>
            <consortium name="DOE Joint Genome Institute"/>
            <person name="Kuo A."/>
            <person name="Ruytinx J."/>
            <person name="Rineau F."/>
            <person name="Colpaert J."/>
            <person name="Kohler A."/>
            <person name="Nagy L.G."/>
            <person name="Floudas D."/>
            <person name="Copeland A."/>
            <person name="Barry K.W."/>
            <person name="Cichocki N."/>
            <person name="Veneault-Fourrey C."/>
            <person name="LaButti K."/>
            <person name="Lindquist E.A."/>
            <person name="Lipzen A."/>
            <person name="Lundell T."/>
            <person name="Morin E."/>
            <person name="Murat C."/>
            <person name="Sun H."/>
            <person name="Tunlid A."/>
            <person name="Henrissat B."/>
            <person name="Grigoriev I.V."/>
            <person name="Hibbett D.S."/>
            <person name="Martin F."/>
            <person name="Nordberg H.P."/>
            <person name="Cantor M.N."/>
            <person name="Hua S.X."/>
        </authorList>
    </citation>
    <scope>NUCLEOTIDE SEQUENCE [LARGE SCALE GENOMIC DNA]</scope>
    <source>
        <strain evidence="1 2">UH-Slu-Lm8-n1</strain>
    </source>
</reference>
<evidence type="ECO:0000313" key="2">
    <source>
        <dbReference type="Proteomes" id="UP000054485"/>
    </source>
</evidence>
<protein>
    <submittedName>
        <fullName evidence="1">Unplaced genomic scaffold CY34scaffold_306, whole genome shotgun sequence</fullName>
    </submittedName>
</protein>
<accession>A0A0D0AHQ6</accession>
<dbReference type="OrthoDB" id="3256444at2759"/>
<keyword evidence="2" id="KW-1185">Reference proteome</keyword>
<dbReference type="HOGENOM" id="CLU_161754_0_0_1"/>
<dbReference type="Proteomes" id="UP000054485">
    <property type="component" value="Unassembled WGS sequence"/>
</dbReference>
<organism evidence="1 2">
    <name type="scientific">Suillus luteus UH-Slu-Lm8-n1</name>
    <dbReference type="NCBI Taxonomy" id="930992"/>
    <lineage>
        <taxon>Eukaryota</taxon>
        <taxon>Fungi</taxon>
        <taxon>Dikarya</taxon>
        <taxon>Basidiomycota</taxon>
        <taxon>Agaricomycotina</taxon>
        <taxon>Agaricomycetes</taxon>
        <taxon>Agaricomycetidae</taxon>
        <taxon>Boletales</taxon>
        <taxon>Suillineae</taxon>
        <taxon>Suillaceae</taxon>
        <taxon>Suillus</taxon>
    </lineage>
</organism>
<proteinExistence type="predicted"/>